<dbReference type="EMBL" id="CM009301">
    <property type="protein sequence ID" value="RQO98712.1"/>
    <property type="molecule type" value="Genomic_DNA"/>
</dbReference>
<keyword evidence="3" id="KW-1185">Reference proteome</keyword>
<gene>
    <name evidence="2" type="ORF">POPTR_012G134050</name>
</gene>
<evidence type="ECO:0000313" key="3">
    <source>
        <dbReference type="Proteomes" id="UP000006729"/>
    </source>
</evidence>
<feature type="transmembrane region" description="Helical" evidence="1">
    <location>
        <begin position="26"/>
        <end position="50"/>
    </location>
</feature>
<proteinExistence type="predicted"/>
<name>A0A3N7FW20_POPTR</name>
<keyword evidence="1" id="KW-1133">Transmembrane helix</keyword>
<dbReference type="Proteomes" id="UP000006729">
    <property type="component" value="Chromosome 12"/>
</dbReference>
<protein>
    <submittedName>
        <fullName evidence="2">Uncharacterized protein</fullName>
    </submittedName>
</protein>
<keyword evidence="1" id="KW-0812">Transmembrane</keyword>
<reference evidence="2 3" key="1">
    <citation type="journal article" date="2006" name="Science">
        <title>The genome of black cottonwood, Populus trichocarpa (Torr. &amp; Gray).</title>
        <authorList>
            <person name="Tuskan G.A."/>
            <person name="Difazio S."/>
            <person name="Jansson S."/>
            <person name="Bohlmann J."/>
            <person name="Grigoriev I."/>
            <person name="Hellsten U."/>
            <person name="Putnam N."/>
            <person name="Ralph S."/>
            <person name="Rombauts S."/>
            <person name="Salamov A."/>
            <person name="Schein J."/>
            <person name="Sterck L."/>
            <person name="Aerts A."/>
            <person name="Bhalerao R.R."/>
            <person name="Bhalerao R.P."/>
            <person name="Blaudez D."/>
            <person name="Boerjan W."/>
            <person name="Brun A."/>
            <person name="Brunner A."/>
            <person name="Busov V."/>
            <person name="Campbell M."/>
            <person name="Carlson J."/>
            <person name="Chalot M."/>
            <person name="Chapman J."/>
            <person name="Chen G.L."/>
            <person name="Cooper D."/>
            <person name="Coutinho P.M."/>
            <person name="Couturier J."/>
            <person name="Covert S."/>
            <person name="Cronk Q."/>
            <person name="Cunningham R."/>
            <person name="Davis J."/>
            <person name="Degroeve S."/>
            <person name="Dejardin A."/>
            <person name="Depamphilis C."/>
            <person name="Detter J."/>
            <person name="Dirks B."/>
            <person name="Dubchak I."/>
            <person name="Duplessis S."/>
            <person name="Ehlting J."/>
            <person name="Ellis B."/>
            <person name="Gendler K."/>
            <person name="Goodstein D."/>
            <person name="Gribskov M."/>
            <person name="Grimwood J."/>
            <person name="Groover A."/>
            <person name="Gunter L."/>
            <person name="Hamberger B."/>
            <person name="Heinze B."/>
            <person name="Helariutta Y."/>
            <person name="Henrissat B."/>
            <person name="Holligan D."/>
            <person name="Holt R."/>
            <person name="Huang W."/>
            <person name="Islam-Faridi N."/>
            <person name="Jones S."/>
            <person name="Jones-Rhoades M."/>
            <person name="Jorgensen R."/>
            <person name="Joshi C."/>
            <person name="Kangasjarvi J."/>
            <person name="Karlsson J."/>
            <person name="Kelleher C."/>
            <person name="Kirkpatrick R."/>
            <person name="Kirst M."/>
            <person name="Kohler A."/>
            <person name="Kalluri U."/>
            <person name="Larimer F."/>
            <person name="Leebens-Mack J."/>
            <person name="Leple J.C."/>
            <person name="Locascio P."/>
            <person name="Lou Y."/>
            <person name="Lucas S."/>
            <person name="Martin F."/>
            <person name="Montanini B."/>
            <person name="Napoli C."/>
            <person name="Nelson D.R."/>
            <person name="Nelson C."/>
            <person name="Nieminen K."/>
            <person name="Nilsson O."/>
            <person name="Pereda V."/>
            <person name="Peter G."/>
            <person name="Philippe R."/>
            <person name="Pilate G."/>
            <person name="Poliakov A."/>
            <person name="Razumovskaya J."/>
            <person name="Richardson P."/>
            <person name="Rinaldi C."/>
            <person name="Ritland K."/>
            <person name="Rouze P."/>
            <person name="Ryaboy D."/>
            <person name="Schmutz J."/>
            <person name="Schrader J."/>
            <person name="Segerman B."/>
            <person name="Shin H."/>
            <person name="Siddiqui A."/>
            <person name="Sterky F."/>
            <person name="Terry A."/>
            <person name="Tsai C.J."/>
            <person name="Uberbacher E."/>
            <person name="Unneberg P."/>
            <person name="Vahala J."/>
            <person name="Wall K."/>
            <person name="Wessler S."/>
            <person name="Yang G."/>
            <person name="Yin T."/>
            <person name="Douglas C."/>
            <person name="Marra M."/>
            <person name="Sandberg G."/>
            <person name="Van de Peer Y."/>
            <person name="Rokhsar D."/>
        </authorList>
    </citation>
    <scope>NUCLEOTIDE SEQUENCE [LARGE SCALE GENOMIC DNA]</scope>
    <source>
        <strain evidence="3">cv. Nisqually</strain>
    </source>
</reference>
<accession>A0A3N7FW20</accession>
<organism evidence="2 3">
    <name type="scientific">Populus trichocarpa</name>
    <name type="common">Western balsam poplar</name>
    <name type="synonym">Populus balsamifera subsp. trichocarpa</name>
    <dbReference type="NCBI Taxonomy" id="3694"/>
    <lineage>
        <taxon>Eukaryota</taxon>
        <taxon>Viridiplantae</taxon>
        <taxon>Streptophyta</taxon>
        <taxon>Embryophyta</taxon>
        <taxon>Tracheophyta</taxon>
        <taxon>Spermatophyta</taxon>
        <taxon>Magnoliopsida</taxon>
        <taxon>eudicotyledons</taxon>
        <taxon>Gunneridae</taxon>
        <taxon>Pentapetalae</taxon>
        <taxon>rosids</taxon>
        <taxon>fabids</taxon>
        <taxon>Malpighiales</taxon>
        <taxon>Salicaceae</taxon>
        <taxon>Saliceae</taxon>
        <taxon>Populus</taxon>
    </lineage>
</organism>
<keyword evidence="1" id="KW-0472">Membrane</keyword>
<sequence>MAGERTNNGGRERNVRFVAMKKEREMCIYLICSSLSMYGFSVQWAFLLLLSSSSSPHFLRIQTSSSWEKASKWATMMTTWKIMGPVHFGP</sequence>
<evidence type="ECO:0000313" key="2">
    <source>
        <dbReference type="EMBL" id="RQO98712.1"/>
    </source>
</evidence>
<dbReference type="InParanoid" id="A0A3N7FW20"/>
<evidence type="ECO:0000256" key="1">
    <source>
        <dbReference type="SAM" id="Phobius"/>
    </source>
</evidence>
<dbReference type="AlphaFoldDB" id="A0A3N7FW20"/>